<evidence type="ECO:0000313" key="9">
    <source>
        <dbReference type="EMBL" id="SKA89918.1"/>
    </source>
</evidence>
<keyword evidence="3" id="KW-1003">Cell membrane</keyword>
<keyword evidence="6 7" id="KW-0472">Membrane</keyword>
<dbReference type="PANTHER" id="PTHR30012:SF0">
    <property type="entry name" value="TYPE II SECRETION SYSTEM PROTEIN F-RELATED"/>
    <property type="match status" value="1"/>
</dbReference>
<feature type="transmembrane region" description="Helical" evidence="7">
    <location>
        <begin position="159"/>
        <end position="183"/>
    </location>
</feature>
<dbReference type="EMBL" id="FUYF01000011">
    <property type="protein sequence ID" value="SKA89918.1"/>
    <property type="molecule type" value="Genomic_DNA"/>
</dbReference>
<evidence type="ECO:0000256" key="1">
    <source>
        <dbReference type="ARBA" id="ARBA00004651"/>
    </source>
</evidence>
<feature type="domain" description="Type II secretion system protein GspF" evidence="8">
    <location>
        <begin position="223"/>
        <end position="338"/>
    </location>
</feature>
<keyword evidence="10" id="KW-1185">Reference proteome</keyword>
<feature type="transmembrane region" description="Helical" evidence="7">
    <location>
        <begin position="112"/>
        <end position="139"/>
    </location>
</feature>
<dbReference type="RefSeq" id="WP_078784882.1">
    <property type="nucleotide sequence ID" value="NZ_FUYF01000011.1"/>
</dbReference>
<evidence type="ECO:0000256" key="5">
    <source>
        <dbReference type="ARBA" id="ARBA00022989"/>
    </source>
</evidence>
<evidence type="ECO:0000256" key="4">
    <source>
        <dbReference type="ARBA" id="ARBA00022692"/>
    </source>
</evidence>
<dbReference type="Pfam" id="PF00482">
    <property type="entry name" value="T2SSF"/>
    <property type="match status" value="2"/>
</dbReference>
<dbReference type="STRING" id="745368.SAMN02745178_01984"/>
<organism evidence="9 10">
    <name type="scientific">Gemmiger formicilis</name>
    <dbReference type="NCBI Taxonomy" id="745368"/>
    <lineage>
        <taxon>Bacteria</taxon>
        <taxon>Bacillati</taxon>
        <taxon>Bacillota</taxon>
        <taxon>Clostridia</taxon>
        <taxon>Eubacteriales</taxon>
        <taxon>Gemmiger</taxon>
    </lineage>
</organism>
<dbReference type="InterPro" id="IPR042094">
    <property type="entry name" value="T2SS_GspF_sf"/>
</dbReference>
<proteinExistence type="inferred from homology"/>
<dbReference type="AlphaFoldDB" id="A0A1T4XL82"/>
<evidence type="ECO:0000313" key="10">
    <source>
        <dbReference type="Proteomes" id="UP000190286"/>
    </source>
</evidence>
<reference evidence="9 10" key="1">
    <citation type="submission" date="2017-02" db="EMBL/GenBank/DDBJ databases">
        <authorList>
            <person name="Peterson S.W."/>
        </authorList>
    </citation>
    <scope>NUCLEOTIDE SEQUENCE [LARGE SCALE GENOMIC DNA]</scope>
    <source>
        <strain evidence="9 10">ATCC 27749</strain>
    </source>
</reference>
<feature type="domain" description="Type II secretion system protein GspF" evidence="8">
    <location>
        <begin position="13"/>
        <end position="136"/>
    </location>
</feature>
<evidence type="ECO:0000259" key="8">
    <source>
        <dbReference type="Pfam" id="PF00482"/>
    </source>
</evidence>
<dbReference type="Proteomes" id="UP000190286">
    <property type="component" value="Unassembled WGS sequence"/>
</dbReference>
<dbReference type="GeneID" id="93338434"/>
<dbReference type="InterPro" id="IPR003004">
    <property type="entry name" value="GspF/PilC"/>
</dbReference>
<evidence type="ECO:0000256" key="2">
    <source>
        <dbReference type="ARBA" id="ARBA00005745"/>
    </source>
</evidence>
<sequence>MAQELQSMAVSAFCENMAMLLAAGIGPEEGTALLSDTGVESEFHDAAKAVHDHLTANGGTLADACAATGYFPGYACRMLAAGELTGRTEQVLRGLARYYADRARFNKQLRSAVAYPAVLLCLMAVILVVLLVQVLPVFSRVYAAMAGGTAAAGYRYLQVGYVVGGVALAVTAVIAAVLAVTLLQARTARGCVKLEAAAEKIPALRGVVRKQALARYVWVLDLYLASGMPAEDSLRAAAEVVTCGQLKKAARGCADAVAAGKPLEEAVLEQQLFEPLYARMLVTGAKSGTMDQVVTRLSELFSEDAAEATEHLTGLVEPVLSGLLTLAVGVTLIAAMLPLVGMLGAIG</sequence>
<evidence type="ECO:0000256" key="7">
    <source>
        <dbReference type="SAM" id="Phobius"/>
    </source>
</evidence>
<comment type="subcellular location">
    <subcellularLocation>
        <location evidence="1">Cell membrane</location>
        <topology evidence="1">Multi-pass membrane protein</topology>
    </subcellularLocation>
</comment>
<evidence type="ECO:0000256" key="6">
    <source>
        <dbReference type="ARBA" id="ARBA00023136"/>
    </source>
</evidence>
<keyword evidence="5 7" id="KW-1133">Transmembrane helix</keyword>
<dbReference type="OrthoDB" id="1733538at2"/>
<dbReference type="GO" id="GO:0005886">
    <property type="term" value="C:plasma membrane"/>
    <property type="evidence" value="ECO:0007669"/>
    <property type="project" value="UniProtKB-SubCell"/>
</dbReference>
<gene>
    <name evidence="9" type="ORF">SAMN02745178_01984</name>
</gene>
<accession>A0A1T4XL82</accession>
<dbReference type="Gene3D" id="1.20.81.30">
    <property type="entry name" value="Type II secretion system (T2SS), domain F"/>
    <property type="match status" value="2"/>
</dbReference>
<keyword evidence="4 7" id="KW-0812">Transmembrane</keyword>
<feature type="transmembrane region" description="Helical" evidence="7">
    <location>
        <begin position="323"/>
        <end position="346"/>
    </location>
</feature>
<evidence type="ECO:0000256" key="3">
    <source>
        <dbReference type="ARBA" id="ARBA00022475"/>
    </source>
</evidence>
<dbReference type="InterPro" id="IPR018076">
    <property type="entry name" value="T2SS_GspF_dom"/>
</dbReference>
<dbReference type="PANTHER" id="PTHR30012">
    <property type="entry name" value="GENERAL SECRETION PATHWAY PROTEIN"/>
    <property type="match status" value="1"/>
</dbReference>
<protein>
    <submittedName>
        <fullName evidence="9">Type IV pilus assembly protein PilC</fullName>
    </submittedName>
</protein>
<dbReference type="PRINTS" id="PR00812">
    <property type="entry name" value="BCTERIALGSPF"/>
</dbReference>
<name>A0A1T4XL82_9FIRM</name>
<comment type="similarity">
    <text evidence="2">Belongs to the GSP F family.</text>
</comment>